<accession>A0AA41ZCC9</accession>
<feature type="signal peptide" evidence="1">
    <location>
        <begin position="1"/>
        <end position="30"/>
    </location>
</feature>
<evidence type="ECO:0000313" key="2">
    <source>
        <dbReference type="EMBL" id="MCW6513287.1"/>
    </source>
</evidence>
<protein>
    <submittedName>
        <fullName evidence="2">Extracellular solute-binding protein</fullName>
    </submittedName>
</protein>
<comment type="caution">
    <text evidence="2">The sequence shown here is derived from an EMBL/GenBank/DDBJ whole genome shotgun (WGS) entry which is preliminary data.</text>
</comment>
<gene>
    <name evidence="2" type="ORF">M8523_36285</name>
</gene>
<feature type="non-terminal residue" evidence="2">
    <location>
        <position position="189"/>
    </location>
</feature>
<sequence>MKRLFGGWIRTSALPGALGALLSGTLSASAEVTVAGWPGGPEEIALRKVADIYNAQPGRTDDDKVKLLFFNREGFFDKLQADMAAGSTTFDVNLVATYSLGKYAPFMDPITLPASAADTFGATVLKTMQYDGKQFGVPTDLSMHFMYVRKDLIEKLLADDGWKATYGEIAQKYLGKALAPKPANEWTWD</sequence>
<evidence type="ECO:0000313" key="3">
    <source>
        <dbReference type="Proteomes" id="UP001165667"/>
    </source>
</evidence>
<dbReference type="SUPFAM" id="SSF53850">
    <property type="entry name" value="Periplasmic binding protein-like II"/>
    <property type="match status" value="1"/>
</dbReference>
<dbReference type="Gene3D" id="3.40.190.10">
    <property type="entry name" value="Periplasmic binding protein-like II"/>
    <property type="match status" value="1"/>
</dbReference>
<dbReference type="EMBL" id="JAMOIM010000152">
    <property type="protein sequence ID" value="MCW6513287.1"/>
    <property type="molecule type" value="Genomic_DNA"/>
</dbReference>
<organism evidence="2 3">
    <name type="scientific">Lichenifustis flavocetrariae</name>
    <dbReference type="NCBI Taxonomy" id="2949735"/>
    <lineage>
        <taxon>Bacteria</taxon>
        <taxon>Pseudomonadati</taxon>
        <taxon>Pseudomonadota</taxon>
        <taxon>Alphaproteobacteria</taxon>
        <taxon>Hyphomicrobiales</taxon>
        <taxon>Lichenihabitantaceae</taxon>
        <taxon>Lichenifustis</taxon>
    </lineage>
</organism>
<evidence type="ECO:0000256" key="1">
    <source>
        <dbReference type="SAM" id="SignalP"/>
    </source>
</evidence>
<feature type="chain" id="PRO_5041263199" evidence="1">
    <location>
        <begin position="31"/>
        <end position="189"/>
    </location>
</feature>
<keyword evidence="1" id="KW-0732">Signal</keyword>
<dbReference type="AlphaFoldDB" id="A0AA41ZCC9"/>
<name>A0AA41ZCC9_9HYPH</name>
<dbReference type="Proteomes" id="UP001165667">
    <property type="component" value="Unassembled WGS sequence"/>
</dbReference>
<reference evidence="2" key="1">
    <citation type="submission" date="2022-05" db="EMBL/GenBank/DDBJ databases">
        <authorList>
            <person name="Pankratov T."/>
        </authorList>
    </citation>
    <scope>NUCLEOTIDE SEQUENCE</scope>
    <source>
        <strain evidence="2">BP6-180914</strain>
    </source>
</reference>
<keyword evidence="3" id="KW-1185">Reference proteome</keyword>
<proteinExistence type="predicted"/>